<dbReference type="AlphaFoldDB" id="A0ABD5QR43"/>
<dbReference type="HAMAP" id="MF_00028">
    <property type="entry name" value="CobQ"/>
    <property type="match status" value="1"/>
</dbReference>
<feature type="domain" description="CobB/CobQ-like glutamine amidotransferase" evidence="10">
    <location>
        <begin position="319"/>
        <end position="529"/>
    </location>
</feature>
<proteinExistence type="inferred from homology"/>
<dbReference type="PANTHER" id="PTHR21343">
    <property type="entry name" value="DETHIOBIOTIN SYNTHETASE"/>
    <property type="match status" value="1"/>
</dbReference>
<dbReference type="InterPro" id="IPR027417">
    <property type="entry name" value="P-loop_NTPase"/>
</dbReference>
<dbReference type="SUPFAM" id="SSF52540">
    <property type="entry name" value="P-loop containing nucleoside triphosphate hydrolases"/>
    <property type="match status" value="1"/>
</dbReference>
<comment type="similarity">
    <text evidence="2 7">Belongs to the CobB/CobQ family. CobQ subfamily.</text>
</comment>
<evidence type="ECO:0000256" key="1">
    <source>
        <dbReference type="ARBA" id="ARBA00004953"/>
    </source>
</evidence>
<evidence type="ECO:0000256" key="8">
    <source>
        <dbReference type="SAM" id="MobiDB-lite"/>
    </source>
</evidence>
<evidence type="ECO:0000256" key="7">
    <source>
        <dbReference type="HAMAP-Rule" id="MF_00028"/>
    </source>
</evidence>
<feature type="region of interest" description="Disordered" evidence="8">
    <location>
        <begin position="479"/>
        <end position="506"/>
    </location>
</feature>
<feature type="region of interest" description="Disordered" evidence="8">
    <location>
        <begin position="541"/>
        <end position="585"/>
    </location>
</feature>
<dbReference type="Pfam" id="PF07685">
    <property type="entry name" value="GATase_3"/>
    <property type="match status" value="1"/>
</dbReference>
<name>A0ABD5QR43_9EURY</name>
<evidence type="ECO:0000256" key="2">
    <source>
        <dbReference type="ARBA" id="ARBA00006205"/>
    </source>
</evidence>
<comment type="caution">
    <text evidence="11">The sequence shown here is derived from an EMBL/GenBank/DDBJ whole genome shotgun (WGS) entry which is preliminary data.</text>
</comment>
<protein>
    <recommendedName>
        <fullName evidence="3 7">Probable cobyric acid synthase</fullName>
    </recommendedName>
</protein>
<evidence type="ECO:0000313" key="12">
    <source>
        <dbReference type="Proteomes" id="UP001596145"/>
    </source>
</evidence>
<dbReference type="Gene3D" id="3.40.50.880">
    <property type="match status" value="1"/>
</dbReference>
<feature type="domain" description="CobQ/CobB/MinD/ParA nucleotide binding" evidence="9">
    <location>
        <begin position="29"/>
        <end position="286"/>
    </location>
</feature>
<dbReference type="InterPro" id="IPR004459">
    <property type="entry name" value="CobQ_synth"/>
</dbReference>
<evidence type="ECO:0000256" key="6">
    <source>
        <dbReference type="ARBA" id="ARBA00025166"/>
    </source>
</evidence>
<accession>A0ABD5QR43</accession>
<evidence type="ECO:0000256" key="4">
    <source>
        <dbReference type="ARBA" id="ARBA00022573"/>
    </source>
</evidence>
<dbReference type="SUPFAM" id="SSF52317">
    <property type="entry name" value="Class I glutamine amidotransferase-like"/>
    <property type="match status" value="1"/>
</dbReference>
<dbReference type="GO" id="GO:0009236">
    <property type="term" value="P:cobalamin biosynthetic process"/>
    <property type="evidence" value="ECO:0007669"/>
    <property type="project" value="UniProtKB-UniRule"/>
</dbReference>
<dbReference type="InterPro" id="IPR011698">
    <property type="entry name" value="GATase_3"/>
</dbReference>
<organism evidence="11 12">
    <name type="scientific">Halorubrum glutamatedens</name>
    <dbReference type="NCBI Taxonomy" id="2707018"/>
    <lineage>
        <taxon>Archaea</taxon>
        <taxon>Methanobacteriati</taxon>
        <taxon>Methanobacteriota</taxon>
        <taxon>Stenosarchaea group</taxon>
        <taxon>Halobacteria</taxon>
        <taxon>Halobacteriales</taxon>
        <taxon>Haloferacaceae</taxon>
        <taxon>Halorubrum</taxon>
    </lineage>
</organism>
<keyword evidence="5 7" id="KW-0315">Glutamine amidotransferase</keyword>
<dbReference type="NCBIfam" id="NF001989">
    <property type="entry name" value="PRK00784.1"/>
    <property type="match status" value="1"/>
</dbReference>
<dbReference type="InterPro" id="IPR002586">
    <property type="entry name" value="CobQ/CobB/MinD/ParA_Nub-bd_dom"/>
</dbReference>
<feature type="active site" evidence="7">
    <location>
        <position position="522"/>
    </location>
</feature>
<keyword evidence="4 7" id="KW-0169">Cobalamin biosynthesis</keyword>
<feature type="compositionally biased region" description="Basic and acidic residues" evidence="8">
    <location>
        <begin position="558"/>
        <end position="585"/>
    </location>
</feature>
<dbReference type="InterPro" id="IPR029062">
    <property type="entry name" value="Class_I_gatase-like"/>
</dbReference>
<feature type="active site" description="Nucleophile" evidence="7">
    <location>
        <position position="395"/>
    </location>
</feature>
<dbReference type="PANTHER" id="PTHR21343:SF1">
    <property type="entry name" value="COBYRIC ACID SYNTHASE"/>
    <property type="match status" value="1"/>
</dbReference>
<dbReference type="Pfam" id="PF01656">
    <property type="entry name" value="CbiA"/>
    <property type="match status" value="1"/>
</dbReference>
<reference evidence="11 12" key="1">
    <citation type="journal article" date="2019" name="Int. J. Syst. Evol. Microbiol.">
        <title>The Global Catalogue of Microorganisms (GCM) 10K type strain sequencing project: providing services to taxonomists for standard genome sequencing and annotation.</title>
        <authorList>
            <consortium name="The Broad Institute Genomics Platform"/>
            <consortium name="The Broad Institute Genome Sequencing Center for Infectious Disease"/>
            <person name="Wu L."/>
            <person name="Ma J."/>
        </authorList>
    </citation>
    <scope>NUCLEOTIDE SEQUENCE [LARGE SCALE GENOMIC DNA]</scope>
    <source>
        <strain evidence="11 12">CGMCC 1.16026</strain>
    </source>
</reference>
<evidence type="ECO:0000256" key="3">
    <source>
        <dbReference type="ARBA" id="ARBA00014921"/>
    </source>
</evidence>
<gene>
    <name evidence="7" type="primary">cobQ</name>
    <name evidence="11" type="ORF">ACFPJA_07930</name>
</gene>
<sequence length="617" mass="63749">MGSGPGGNGRSDPAGEGADDPRTAARTLLVAGTASHAGKSTVAAGLCRHLADAGVDVAPYKAQNMSNNARAVPVSPGTGVDAAFGEIGVSQYVQAHAARIPPETDHNPVLLKPRGDGESQLVVNGRAVTHATAADYYGGRWEEAREAAAAAHRRLAADNDVVIAEGAGSIAEINLHDRDLANVETARLFGDRDPPGEAEATESVEPSGKAEMSEGTEILLVADIERGGVFASLVGTLELLPPDLRGRVVGAIITKFRGDRDLLSSGIDAFEERTGVPVLGVVPYDDPGLPEEDSVALPDPGERAVRGADDGVSDADAVTVAVPRLPRISNATDVEPLAAEPGVRVAYVPLDDDLADADAVVIPGTKNTVDDLRACREAGFDDALRAFDGPVVGLCGGYQLLGERITNAAVESADPDAPGVVEGFGLLPVETAFSNEKRVAAAELGLDPDGTDLVASITGSSSDDEAALDVTGYEIHMGETDRSSATGSSAAELATPFSDPKGERTGTALGAAAGDVLGTYLHGLFENDAVRQGFLARVREGAGVEPDPSRPPSAGVRESLDGARDSPGDVHDSHDDAREFHDDARDPYDRAADLLREHVDLAALELPTNAPTQGRSR</sequence>
<dbReference type="GO" id="GO:0015420">
    <property type="term" value="F:ABC-type vitamin B12 transporter activity"/>
    <property type="evidence" value="ECO:0007669"/>
    <property type="project" value="UniProtKB-UniRule"/>
</dbReference>
<evidence type="ECO:0000313" key="11">
    <source>
        <dbReference type="EMBL" id="MFC5134648.1"/>
    </source>
</evidence>
<comment type="function">
    <text evidence="6 7">Catalyzes amidations at positions B, D, E, and G on adenosylcobyrinic A,C-diamide. NH(2) groups are provided by glutamine, and one molecule of ATP is hydrogenolyzed for each amidation.</text>
</comment>
<dbReference type="CDD" id="cd01750">
    <property type="entry name" value="GATase1_CobQ"/>
    <property type="match status" value="1"/>
</dbReference>
<dbReference type="PROSITE" id="PS51274">
    <property type="entry name" value="GATASE_COBBQ"/>
    <property type="match status" value="1"/>
</dbReference>
<evidence type="ECO:0000259" key="9">
    <source>
        <dbReference type="Pfam" id="PF01656"/>
    </source>
</evidence>
<comment type="pathway">
    <text evidence="1 7">Cofactor biosynthesis; adenosylcobalamin biosynthesis.</text>
</comment>
<keyword evidence="12" id="KW-1185">Reference proteome</keyword>
<dbReference type="Proteomes" id="UP001596145">
    <property type="component" value="Unassembled WGS sequence"/>
</dbReference>
<feature type="region of interest" description="Disordered" evidence="8">
    <location>
        <begin position="1"/>
        <end position="26"/>
    </location>
</feature>
<feature type="region of interest" description="Disordered" evidence="8">
    <location>
        <begin position="188"/>
        <end position="212"/>
    </location>
</feature>
<dbReference type="RefSeq" id="WP_122106176.1">
    <property type="nucleotide sequence ID" value="NZ_JBHSKV010000010.1"/>
</dbReference>
<dbReference type="EMBL" id="JBHSKV010000010">
    <property type="protein sequence ID" value="MFC5134648.1"/>
    <property type="molecule type" value="Genomic_DNA"/>
</dbReference>
<dbReference type="PROSITE" id="PS51273">
    <property type="entry name" value="GATASE_TYPE_1"/>
    <property type="match status" value="1"/>
</dbReference>
<dbReference type="Gene3D" id="3.40.50.300">
    <property type="entry name" value="P-loop containing nucleotide triphosphate hydrolases"/>
    <property type="match status" value="1"/>
</dbReference>
<evidence type="ECO:0000256" key="5">
    <source>
        <dbReference type="ARBA" id="ARBA00022962"/>
    </source>
</evidence>
<evidence type="ECO:0000259" key="10">
    <source>
        <dbReference type="Pfam" id="PF07685"/>
    </source>
</evidence>
<dbReference type="InterPro" id="IPR033949">
    <property type="entry name" value="CobQ_GATase1"/>
</dbReference>